<dbReference type="EMBL" id="CP041405">
    <property type="protein sequence ID" value="QDM43934.1"/>
    <property type="molecule type" value="Genomic_DNA"/>
</dbReference>
<protein>
    <submittedName>
        <fullName evidence="1">GNAT family N-acetyltransferase</fullName>
    </submittedName>
</protein>
<dbReference type="RefSeq" id="WP_115057830.1">
    <property type="nucleotide sequence ID" value="NZ_CABMNB010000047.1"/>
</dbReference>
<accession>A0AAP9DTI9</accession>
<evidence type="ECO:0000313" key="1">
    <source>
        <dbReference type="EMBL" id="QDM43934.1"/>
    </source>
</evidence>
<proteinExistence type="predicted"/>
<sequence length="64" mass="7561">MTTKENNQRQGLSTSLVKLLLHKFNEKQIIAWWECMESNIASQKTAEKAGLCKTHRYKINWFSF</sequence>
<dbReference type="Pfam" id="PF12746">
    <property type="entry name" value="GNAT_acetyltran"/>
    <property type="match status" value="1"/>
</dbReference>
<evidence type="ECO:0000313" key="2">
    <source>
        <dbReference type="Proteomes" id="UP000315377"/>
    </source>
</evidence>
<name>A0AAP9DTI9_PANTH</name>
<gene>
    <name evidence="1" type="ORF">FLT43_10800</name>
</gene>
<dbReference type="InterPro" id="IPR027365">
    <property type="entry name" value="GNAT_acetyltra_YdfB-like"/>
</dbReference>
<dbReference type="Gene3D" id="3.40.630.30">
    <property type="match status" value="1"/>
</dbReference>
<organism evidence="1 2">
    <name type="scientific">Paenibacillus thiaminolyticus</name>
    <name type="common">Bacillus thiaminolyticus</name>
    <dbReference type="NCBI Taxonomy" id="49283"/>
    <lineage>
        <taxon>Bacteria</taxon>
        <taxon>Bacillati</taxon>
        <taxon>Bacillota</taxon>
        <taxon>Bacilli</taxon>
        <taxon>Bacillales</taxon>
        <taxon>Paenibacillaceae</taxon>
        <taxon>Paenibacillus</taxon>
    </lineage>
</organism>
<dbReference type="SUPFAM" id="SSF55729">
    <property type="entry name" value="Acyl-CoA N-acyltransferases (Nat)"/>
    <property type="match status" value="1"/>
</dbReference>
<dbReference type="AlphaFoldDB" id="A0AAP9DTI9"/>
<dbReference type="Proteomes" id="UP000315377">
    <property type="component" value="Chromosome"/>
</dbReference>
<dbReference type="GeneID" id="99991626"/>
<dbReference type="InterPro" id="IPR016181">
    <property type="entry name" value="Acyl_CoA_acyltransferase"/>
</dbReference>
<reference evidence="1 2" key="1">
    <citation type="submission" date="2019-07" db="EMBL/GenBank/DDBJ databases">
        <title>Paenibacillus thiaminolyticus NRRL B-4156.</title>
        <authorList>
            <person name="Hehnly C."/>
            <person name="Zhang L."/>
        </authorList>
    </citation>
    <scope>NUCLEOTIDE SEQUENCE [LARGE SCALE GENOMIC DNA]</scope>
    <source>
        <strain evidence="1 2">NRRL B-4156</strain>
    </source>
</reference>